<feature type="domain" description="VOC" evidence="2">
    <location>
        <begin position="54"/>
        <end position="225"/>
    </location>
</feature>
<sequence>MTDFLLYVFTLILSILPLHSQACLGHALLKRQAPGLNFTLGDSQPQPPATIGYNLNHFAITVPNYNATMDFYLNALGFRHIFTVPLDDKHSISYIGYPQGGRNGTGYQTAEEMNREKNNAEGLIEILYSENASNRSAPDPNFGVGFSHLGFVVPSIEETQARLDAYNANIIKRVGAPIDENAALYYFGLPKGQFAPPQLQEVGSLFDGFLLALDPSGYLLEFQQQDP</sequence>
<dbReference type="Proteomes" id="UP000800092">
    <property type="component" value="Unassembled WGS sequence"/>
</dbReference>
<name>A0A6A6HF34_VIRVR</name>
<accession>A0A6A6HF34</accession>
<dbReference type="InterPro" id="IPR029068">
    <property type="entry name" value="Glyas_Bleomycin-R_OHBP_Dase"/>
</dbReference>
<dbReference type="EMBL" id="ML991785">
    <property type="protein sequence ID" value="KAF2236458.1"/>
    <property type="molecule type" value="Genomic_DNA"/>
</dbReference>
<gene>
    <name evidence="3" type="ORF">EV356DRAFT_72100</name>
</gene>
<feature type="chain" id="PRO_5025342020" description="VOC domain-containing protein" evidence="1">
    <location>
        <begin position="21"/>
        <end position="227"/>
    </location>
</feature>
<dbReference type="OrthoDB" id="16820at2759"/>
<evidence type="ECO:0000313" key="4">
    <source>
        <dbReference type="Proteomes" id="UP000800092"/>
    </source>
</evidence>
<protein>
    <recommendedName>
        <fullName evidence="2">VOC domain-containing protein</fullName>
    </recommendedName>
</protein>
<dbReference type="InterPro" id="IPR004360">
    <property type="entry name" value="Glyas_Fos-R_dOase_dom"/>
</dbReference>
<evidence type="ECO:0000256" key="1">
    <source>
        <dbReference type="SAM" id="SignalP"/>
    </source>
</evidence>
<organism evidence="3 4">
    <name type="scientific">Viridothelium virens</name>
    <name type="common">Speckled blister lichen</name>
    <name type="synonym">Trypethelium virens</name>
    <dbReference type="NCBI Taxonomy" id="1048519"/>
    <lineage>
        <taxon>Eukaryota</taxon>
        <taxon>Fungi</taxon>
        <taxon>Dikarya</taxon>
        <taxon>Ascomycota</taxon>
        <taxon>Pezizomycotina</taxon>
        <taxon>Dothideomycetes</taxon>
        <taxon>Dothideomycetes incertae sedis</taxon>
        <taxon>Trypetheliales</taxon>
        <taxon>Trypetheliaceae</taxon>
        <taxon>Viridothelium</taxon>
    </lineage>
</organism>
<dbReference type="Gene3D" id="3.10.180.10">
    <property type="entry name" value="2,3-Dihydroxybiphenyl 1,2-Dioxygenase, domain 1"/>
    <property type="match status" value="1"/>
</dbReference>
<feature type="signal peptide" evidence="1">
    <location>
        <begin position="1"/>
        <end position="20"/>
    </location>
</feature>
<evidence type="ECO:0000313" key="3">
    <source>
        <dbReference type="EMBL" id="KAF2236458.1"/>
    </source>
</evidence>
<dbReference type="Pfam" id="PF00903">
    <property type="entry name" value="Glyoxalase"/>
    <property type="match status" value="1"/>
</dbReference>
<dbReference type="AlphaFoldDB" id="A0A6A6HF34"/>
<evidence type="ECO:0000259" key="2">
    <source>
        <dbReference type="PROSITE" id="PS51819"/>
    </source>
</evidence>
<dbReference type="InterPro" id="IPR037523">
    <property type="entry name" value="VOC_core"/>
</dbReference>
<reference evidence="3" key="1">
    <citation type="journal article" date="2020" name="Stud. Mycol.">
        <title>101 Dothideomycetes genomes: a test case for predicting lifestyles and emergence of pathogens.</title>
        <authorList>
            <person name="Haridas S."/>
            <person name="Albert R."/>
            <person name="Binder M."/>
            <person name="Bloem J."/>
            <person name="Labutti K."/>
            <person name="Salamov A."/>
            <person name="Andreopoulos B."/>
            <person name="Baker S."/>
            <person name="Barry K."/>
            <person name="Bills G."/>
            <person name="Bluhm B."/>
            <person name="Cannon C."/>
            <person name="Castanera R."/>
            <person name="Culley D."/>
            <person name="Daum C."/>
            <person name="Ezra D."/>
            <person name="Gonzalez J."/>
            <person name="Henrissat B."/>
            <person name="Kuo A."/>
            <person name="Liang C."/>
            <person name="Lipzen A."/>
            <person name="Lutzoni F."/>
            <person name="Magnuson J."/>
            <person name="Mondo S."/>
            <person name="Nolan M."/>
            <person name="Ohm R."/>
            <person name="Pangilinan J."/>
            <person name="Park H.-J."/>
            <person name="Ramirez L."/>
            <person name="Alfaro M."/>
            <person name="Sun H."/>
            <person name="Tritt A."/>
            <person name="Yoshinaga Y."/>
            <person name="Zwiers L.-H."/>
            <person name="Turgeon B."/>
            <person name="Goodwin S."/>
            <person name="Spatafora J."/>
            <person name="Crous P."/>
            <person name="Grigoriev I."/>
        </authorList>
    </citation>
    <scope>NUCLEOTIDE SEQUENCE</scope>
    <source>
        <strain evidence="3">Tuck. ex Michener</strain>
    </source>
</reference>
<keyword evidence="4" id="KW-1185">Reference proteome</keyword>
<keyword evidence="1" id="KW-0732">Signal</keyword>
<proteinExistence type="predicted"/>
<dbReference type="PROSITE" id="PS51819">
    <property type="entry name" value="VOC"/>
    <property type="match status" value="1"/>
</dbReference>
<dbReference type="SUPFAM" id="SSF54593">
    <property type="entry name" value="Glyoxalase/Bleomycin resistance protein/Dihydroxybiphenyl dioxygenase"/>
    <property type="match status" value="1"/>
</dbReference>